<organism evidence="5 6">
    <name type="scientific">Leptobrachium leishanense</name>
    <name type="common">Leishan spiny toad</name>
    <dbReference type="NCBI Taxonomy" id="445787"/>
    <lineage>
        <taxon>Eukaryota</taxon>
        <taxon>Metazoa</taxon>
        <taxon>Chordata</taxon>
        <taxon>Craniata</taxon>
        <taxon>Vertebrata</taxon>
        <taxon>Euteleostomi</taxon>
        <taxon>Amphibia</taxon>
        <taxon>Batrachia</taxon>
        <taxon>Anura</taxon>
        <taxon>Pelobatoidea</taxon>
        <taxon>Megophryidae</taxon>
        <taxon>Leptobrachium</taxon>
    </lineage>
</organism>
<dbReference type="GO" id="GO:2000042">
    <property type="term" value="P:negative regulation of double-strand break repair via homologous recombination"/>
    <property type="evidence" value="ECO:0007669"/>
    <property type="project" value="TreeGrafter"/>
</dbReference>
<evidence type="ECO:0000256" key="2">
    <source>
        <dbReference type="SAM" id="MobiDB-lite"/>
    </source>
</evidence>
<feature type="compositionally biased region" description="Basic and acidic residues" evidence="2">
    <location>
        <begin position="126"/>
        <end position="152"/>
    </location>
</feature>
<dbReference type="PANTHER" id="PTHR10656:SF35">
    <property type="entry name" value="CYCLIC GMP-AMP SYNTHASE"/>
    <property type="match status" value="1"/>
</dbReference>
<name>A0A8C5R342_9ANUR</name>
<dbReference type="GO" id="GO:0002230">
    <property type="term" value="P:positive regulation of defense response to virus by host"/>
    <property type="evidence" value="ECO:0007669"/>
    <property type="project" value="TreeGrafter"/>
</dbReference>
<dbReference type="GO" id="GO:0038001">
    <property type="term" value="P:paracrine signaling"/>
    <property type="evidence" value="ECO:0007669"/>
    <property type="project" value="TreeGrafter"/>
</dbReference>
<dbReference type="FunFam" id="1.10.1410.40:FF:000007">
    <property type="entry name" value="Cyclic GMP-AMP synthase"/>
    <property type="match status" value="1"/>
</dbReference>
<evidence type="ECO:0000256" key="1">
    <source>
        <dbReference type="ARBA" id="ARBA00008307"/>
    </source>
</evidence>
<dbReference type="AlphaFoldDB" id="A0A8C5R342"/>
<dbReference type="Pfam" id="PF20266">
    <property type="entry name" value="Mab-21_C"/>
    <property type="match status" value="1"/>
</dbReference>
<protein>
    <recommendedName>
        <fullName evidence="7">Cyclic GMP-AMP synthase</fullName>
    </recommendedName>
</protein>
<dbReference type="PANTHER" id="PTHR10656">
    <property type="entry name" value="CELL FATE DETERMINING PROTEIN MAB21-RELATED"/>
    <property type="match status" value="1"/>
</dbReference>
<dbReference type="GO" id="GO:0005634">
    <property type="term" value="C:nucleus"/>
    <property type="evidence" value="ECO:0007669"/>
    <property type="project" value="TreeGrafter"/>
</dbReference>
<dbReference type="GO" id="GO:0006974">
    <property type="term" value="P:DNA damage response"/>
    <property type="evidence" value="ECO:0007669"/>
    <property type="project" value="TreeGrafter"/>
</dbReference>
<feature type="compositionally biased region" description="Basic and acidic residues" evidence="2">
    <location>
        <begin position="86"/>
        <end position="96"/>
    </location>
</feature>
<dbReference type="GO" id="GO:0035861">
    <property type="term" value="C:site of double-strand break"/>
    <property type="evidence" value="ECO:0007669"/>
    <property type="project" value="TreeGrafter"/>
</dbReference>
<dbReference type="GeneTree" id="ENSGT01050000244827"/>
<evidence type="ECO:0000259" key="4">
    <source>
        <dbReference type="Pfam" id="PF20266"/>
    </source>
</evidence>
<reference evidence="5" key="2">
    <citation type="submission" date="2025-09" db="UniProtKB">
        <authorList>
            <consortium name="Ensembl"/>
        </authorList>
    </citation>
    <scope>IDENTIFICATION</scope>
</reference>
<feature type="domain" description="Mab-21-like nucleotidyltransferase" evidence="3">
    <location>
        <begin position="225"/>
        <end position="311"/>
    </location>
</feature>
<dbReference type="GO" id="GO:0071360">
    <property type="term" value="P:cellular response to exogenous dsRNA"/>
    <property type="evidence" value="ECO:0007669"/>
    <property type="project" value="TreeGrafter"/>
</dbReference>
<dbReference type="GO" id="GO:0005829">
    <property type="term" value="C:cytosol"/>
    <property type="evidence" value="ECO:0007669"/>
    <property type="project" value="TreeGrafter"/>
</dbReference>
<evidence type="ECO:0008006" key="7">
    <source>
        <dbReference type="Google" id="ProtNLM"/>
    </source>
</evidence>
<dbReference type="InterPro" id="IPR046903">
    <property type="entry name" value="Mab-21-like_nuc_Trfase"/>
</dbReference>
<proteinExistence type="inferred from homology"/>
<dbReference type="GO" id="GO:0003690">
    <property type="term" value="F:double-stranded DNA binding"/>
    <property type="evidence" value="ECO:0007669"/>
    <property type="project" value="TreeGrafter"/>
</dbReference>
<dbReference type="Proteomes" id="UP000694569">
    <property type="component" value="Unplaced"/>
</dbReference>
<dbReference type="InterPro" id="IPR046906">
    <property type="entry name" value="Mab-21_HhH/H2TH-like"/>
</dbReference>
<dbReference type="InterPro" id="IPR024810">
    <property type="entry name" value="MAB21L/cGLR"/>
</dbReference>
<dbReference type="GO" id="GO:0003682">
    <property type="term" value="F:chromatin binding"/>
    <property type="evidence" value="ECO:0007669"/>
    <property type="project" value="TreeGrafter"/>
</dbReference>
<feature type="compositionally biased region" description="Polar residues" evidence="2">
    <location>
        <begin position="112"/>
        <end position="124"/>
    </location>
</feature>
<dbReference type="Pfam" id="PF03281">
    <property type="entry name" value="Mab-21"/>
    <property type="match status" value="1"/>
</dbReference>
<comment type="similarity">
    <text evidence="1">Belongs to the mab-21 family.</text>
</comment>
<dbReference type="GO" id="GO:0032481">
    <property type="term" value="P:positive regulation of type I interferon production"/>
    <property type="evidence" value="ECO:0007669"/>
    <property type="project" value="TreeGrafter"/>
</dbReference>
<dbReference type="GO" id="GO:0061501">
    <property type="term" value="F:2',3'-cyclic GMP-AMP synthase activity"/>
    <property type="evidence" value="ECO:0007669"/>
    <property type="project" value="TreeGrafter"/>
</dbReference>
<sequence>MAGRGRGRGRGRGSRQVSTESTPGLEGKVKATAAISFEKKNEVVHTSNSRKQAASRPQESPTRLGTQQNGSNARKPSTPRQNSSDMKQEHLKEKKGIASPQASTVVPKRMPNNGTTKMPDNSTVDGAEKPNDIQSNKKEYVRKGSEPQEDSQRSIVRPGPDEAHRLYSETSKRLRFVVQNLRLKMDDISIAASKVNDIVNQILRSEDITKHPLFAKIEAMNTGSYYERLKILHPNEFDIMLKVPVERITLTPFEKTGKTEKSGAYYTLALKRMSKDDPWRLYIHQESRQILQSLVLSDLRKIVKAALKRTDVDDVWRLSFSNIEKEIVTNHGHAKTCCESEGKKCCRKPCLKLLKCLLELIKIFSRKRCLGVFCSYHVKTAFFHCCVDKFLDQDWKKEDLGSCFDRLVESFLKHLENAQLPNFFIPSHNLFDEFPENCFQVLQSEIRKEKSLNYPIFDHITVR</sequence>
<feature type="domain" description="Mab-21-like HhH/H2TH-like" evidence="4">
    <location>
        <begin position="346"/>
        <end position="446"/>
    </location>
</feature>
<dbReference type="Gene3D" id="1.10.1410.40">
    <property type="match status" value="1"/>
</dbReference>
<evidence type="ECO:0000313" key="6">
    <source>
        <dbReference type="Proteomes" id="UP000694569"/>
    </source>
</evidence>
<accession>A0A8C5R342</accession>
<feature type="compositionally biased region" description="Basic residues" evidence="2">
    <location>
        <begin position="1"/>
        <end position="13"/>
    </location>
</feature>
<dbReference type="Ensembl" id="ENSLLET00000048675.1">
    <property type="protein sequence ID" value="ENSLLEP00000046827.1"/>
    <property type="gene ID" value="ENSLLEG00000029628.1"/>
</dbReference>
<reference evidence="5" key="1">
    <citation type="submission" date="2025-08" db="UniProtKB">
        <authorList>
            <consortium name="Ensembl"/>
        </authorList>
    </citation>
    <scope>IDENTIFICATION</scope>
</reference>
<dbReference type="GO" id="GO:0002218">
    <property type="term" value="P:activation of innate immune response"/>
    <property type="evidence" value="ECO:0007669"/>
    <property type="project" value="TreeGrafter"/>
</dbReference>
<evidence type="ECO:0000313" key="5">
    <source>
        <dbReference type="Ensembl" id="ENSLLEP00000046827.1"/>
    </source>
</evidence>
<feature type="region of interest" description="Disordered" evidence="2">
    <location>
        <begin position="1"/>
        <end position="162"/>
    </location>
</feature>
<feature type="compositionally biased region" description="Polar residues" evidence="2">
    <location>
        <begin position="44"/>
        <end position="85"/>
    </location>
</feature>
<evidence type="ECO:0000259" key="3">
    <source>
        <dbReference type="Pfam" id="PF03281"/>
    </source>
</evidence>
<keyword evidence="6" id="KW-1185">Reference proteome</keyword>
<dbReference type="SMART" id="SM01265">
    <property type="entry name" value="Mab-21"/>
    <property type="match status" value="1"/>
</dbReference>